<dbReference type="GO" id="GO:0006298">
    <property type="term" value="P:mismatch repair"/>
    <property type="evidence" value="ECO:0007669"/>
    <property type="project" value="TreeGrafter"/>
</dbReference>
<dbReference type="PROSITE" id="PS01251">
    <property type="entry name" value="PCNA_1"/>
    <property type="match status" value="1"/>
</dbReference>
<dbReference type="InterPro" id="IPR000730">
    <property type="entry name" value="Pr_cel_nuc_antig"/>
</dbReference>
<dbReference type="HAMAP" id="MF_00317">
    <property type="entry name" value="DNApol_clamp_arch"/>
    <property type="match status" value="1"/>
</dbReference>
<feature type="region of interest" description="Disordered" evidence="5">
    <location>
        <begin position="180"/>
        <end position="305"/>
    </location>
</feature>
<dbReference type="OMA" id="GEFACIC"/>
<name>A0A284REZ3_ARMOS</name>
<dbReference type="Proteomes" id="UP000219338">
    <property type="component" value="Unassembled WGS sequence"/>
</dbReference>
<evidence type="ECO:0000256" key="4">
    <source>
        <dbReference type="RuleBase" id="RU003671"/>
    </source>
</evidence>
<feature type="domain" description="Proliferating cell nuclear antigen PCNA N-terminal" evidence="6">
    <location>
        <begin position="1"/>
        <end position="124"/>
    </location>
</feature>
<feature type="compositionally biased region" description="Basic residues" evidence="5">
    <location>
        <begin position="222"/>
        <end position="231"/>
    </location>
</feature>
<keyword evidence="3" id="KW-0539">Nucleus</keyword>
<dbReference type="GO" id="GO:0043626">
    <property type="term" value="C:PCNA complex"/>
    <property type="evidence" value="ECO:0007669"/>
    <property type="project" value="TreeGrafter"/>
</dbReference>
<dbReference type="GO" id="GO:0019985">
    <property type="term" value="P:translesion synthesis"/>
    <property type="evidence" value="ECO:0007669"/>
    <property type="project" value="TreeGrafter"/>
</dbReference>
<dbReference type="NCBIfam" id="TIGR00590">
    <property type="entry name" value="pcna"/>
    <property type="match status" value="1"/>
</dbReference>
<dbReference type="InterPro" id="IPR022649">
    <property type="entry name" value="Pr_cel_nuc_antig_C"/>
</dbReference>
<dbReference type="Pfam" id="PF02747">
    <property type="entry name" value="PCNA_C"/>
    <property type="match status" value="2"/>
</dbReference>
<dbReference type="PROSITE" id="PS00293">
    <property type="entry name" value="PCNA_2"/>
    <property type="match status" value="1"/>
</dbReference>
<dbReference type="InterPro" id="IPR022648">
    <property type="entry name" value="Pr_cel_nuc_antig_N"/>
</dbReference>
<organism evidence="8 9">
    <name type="scientific">Armillaria ostoyae</name>
    <name type="common">Armillaria root rot fungus</name>
    <dbReference type="NCBI Taxonomy" id="47428"/>
    <lineage>
        <taxon>Eukaryota</taxon>
        <taxon>Fungi</taxon>
        <taxon>Dikarya</taxon>
        <taxon>Basidiomycota</taxon>
        <taxon>Agaricomycotina</taxon>
        <taxon>Agaricomycetes</taxon>
        <taxon>Agaricomycetidae</taxon>
        <taxon>Agaricales</taxon>
        <taxon>Marasmiineae</taxon>
        <taxon>Physalacriaceae</taxon>
        <taxon>Armillaria</taxon>
    </lineage>
</organism>
<dbReference type="Gene3D" id="3.10.150.10">
    <property type="entry name" value="DNA Polymerase III, subunit A, domain 2"/>
    <property type="match status" value="3"/>
</dbReference>
<feature type="domain" description="Proliferating cell nuclear antigen PCNA C-terminal" evidence="7">
    <location>
        <begin position="299"/>
        <end position="369"/>
    </location>
</feature>
<evidence type="ECO:0000313" key="9">
    <source>
        <dbReference type="Proteomes" id="UP000219338"/>
    </source>
</evidence>
<dbReference type="AlphaFoldDB" id="A0A284REZ3"/>
<protein>
    <recommendedName>
        <fullName evidence="3">DNA sliding clamp PCNA</fullName>
    </recommendedName>
</protein>
<dbReference type="SUPFAM" id="SSF55979">
    <property type="entry name" value="DNA clamp"/>
    <property type="match status" value="2"/>
</dbReference>
<feature type="compositionally biased region" description="Low complexity" evidence="5">
    <location>
        <begin position="280"/>
        <end position="294"/>
    </location>
</feature>
<dbReference type="InterPro" id="IPR022659">
    <property type="entry name" value="Pr_cel_nuc_antig_CS"/>
</dbReference>
<evidence type="ECO:0000256" key="3">
    <source>
        <dbReference type="RuleBase" id="RU000641"/>
    </source>
</evidence>
<comment type="subcellular location">
    <subcellularLocation>
        <location evidence="3">Nucleus</location>
    </subcellularLocation>
</comment>
<dbReference type="EMBL" id="FUEG01000008">
    <property type="protein sequence ID" value="SJL07313.1"/>
    <property type="molecule type" value="Genomic_DNA"/>
</dbReference>
<keyword evidence="4" id="KW-0235">DNA replication</keyword>
<evidence type="ECO:0000259" key="6">
    <source>
        <dbReference type="Pfam" id="PF00705"/>
    </source>
</evidence>
<dbReference type="PANTHER" id="PTHR11352:SF0">
    <property type="entry name" value="PROLIFERATING CELL NUCLEAR ANTIGEN"/>
    <property type="match status" value="1"/>
</dbReference>
<dbReference type="FunFam" id="3.10.150.10:FF:000008">
    <property type="entry name" value="Proliferating cell nuclear antigen"/>
    <property type="match status" value="1"/>
</dbReference>
<evidence type="ECO:0000313" key="8">
    <source>
        <dbReference type="EMBL" id="SJL07313.1"/>
    </source>
</evidence>
<comment type="similarity">
    <text evidence="1 4">Belongs to the PCNA family.</text>
</comment>
<feature type="compositionally biased region" description="Acidic residues" evidence="5">
    <location>
        <begin position="197"/>
        <end position="218"/>
    </location>
</feature>
<evidence type="ECO:0000256" key="5">
    <source>
        <dbReference type="SAM" id="MobiDB-lite"/>
    </source>
</evidence>
<feature type="domain" description="Proliferating cell nuclear antigen PCNA C-terminal" evidence="7">
    <location>
        <begin position="127"/>
        <end position="189"/>
    </location>
</feature>
<sequence length="373" mass="41482">MLEAKLQEASVLKKLLDAIKELVTDANFECNDEGINLQAMDNSHVALVSVLLEAPGFKRYRCDRPMPLGVNLASLTKVLKCAKDDDECTIKAADEADVLNLVYEAKHTDRIAEYDMKLMDIDSDTLGIPETDYDARVTMASVEFSRIVRDLSLLGESVRIEVSKEGVRFASDGEAANGSVLLKPTEGVGKVPKKDEDAEEEQGEEEANDDNEDEEETEDGKKIKKEKAKVKKEKDTEDVEMEGEEENDNENFKPEGDDDEEKESDDEESGKKRKKKQANGASSKKAKTAASSSKGKGKKKEKDDDKDFEGVIIELNQHVSLTFSLKYLVNFSKSQSLCGKVQLMMSNDVPLLVSYEFGQGHIRYYLAPKIGDD</sequence>
<dbReference type="OrthoDB" id="534348at2759"/>
<proteinExistence type="inferred from homology"/>
<evidence type="ECO:0000259" key="7">
    <source>
        <dbReference type="Pfam" id="PF02747"/>
    </source>
</evidence>
<dbReference type="STRING" id="47428.A0A284REZ3"/>
<dbReference type="InterPro" id="IPR046938">
    <property type="entry name" value="DNA_clamp_sf"/>
</dbReference>
<evidence type="ECO:0000256" key="2">
    <source>
        <dbReference type="ARBA" id="ARBA00023125"/>
    </source>
</evidence>
<reference evidence="9" key="1">
    <citation type="journal article" date="2017" name="Nat. Ecol. Evol.">
        <title>Genome expansion and lineage-specific genetic innovations in the forest pathogenic fungi Armillaria.</title>
        <authorList>
            <person name="Sipos G."/>
            <person name="Prasanna A.N."/>
            <person name="Walter M.C."/>
            <person name="O'Connor E."/>
            <person name="Balint B."/>
            <person name="Krizsan K."/>
            <person name="Kiss B."/>
            <person name="Hess J."/>
            <person name="Varga T."/>
            <person name="Slot J."/>
            <person name="Riley R."/>
            <person name="Boka B."/>
            <person name="Rigling D."/>
            <person name="Barry K."/>
            <person name="Lee J."/>
            <person name="Mihaltcheva S."/>
            <person name="LaButti K."/>
            <person name="Lipzen A."/>
            <person name="Waldron R."/>
            <person name="Moloney N.M."/>
            <person name="Sperisen C."/>
            <person name="Kredics L."/>
            <person name="Vagvoelgyi C."/>
            <person name="Patrignani A."/>
            <person name="Fitzpatrick D."/>
            <person name="Nagy I."/>
            <person name="Doyle S."/>
            <person name="Anderson J.B."/>
            <person name="Grigoriev I.V."/>
            <person name="Gueldener U."/>
            <person name="Muensterkoetter M."/>
            <person name="Nagy L.G."/>
        </authorList>
    </citation>
    <scope>NUCLEOTIDE SEQUENCE [LARGE SCALE GENOMIC DNA]</scope>
    <source>
        <strain evidence="9">C18/9</strain>
    </source>
</reference>
<comment type="function">
    <text evidence="3">This protein is an auxiliary protein of DNA polymerase delta and is involved in the control of eukaryotic DNA replication by increasing the polymerase's processivity during elongation of the leading strand.</text>
</comment>
<feature type="compositionally biased region" description="Acidic residues" evidence="5">
    <location>
        <begin position="236"/>
        <end position="249"/>
    </location>
</feature>
<dbReference type="PRINTS" id="PR00339">
    <property type="entry name" value="PCNACYCLIN"/>
</dbReference>
<dbReference type="GO" id="GO:0006275">
    <property type="term" value="P:regulation of DNA replication"/>
    <property type="evidence" value="ECO:0007669"/>
    <property type="project" value="InterPro"/>
</dbReference>
<dbReference type="PANTHER" id="PTHR11352">
    <property type="entry name" value="PROLIFERATING CELL NUCLEAR ANTIGEN"/>
    <property type="match status" value="1"/>
</dbReference>
<dbReference type="Pfam" id="PF00705">
    <property type="entry name" value="PCNA_N"/>
    <property type="match status" value="1"/>
</dbReference>
<dbReference type="GO" id="GO:0003677">
    <property type="term" value="F:DNA binding"/>
    <property type="evidence" value="ECO:0007669"/>
    <property type="project" value="UniProtKB-KW"/>
</dbReference>
<dbReference type="GO" id="GO:0030337">
    <property type="term" value="F:DNA polymerase processivity factor activity"/>
    <property type="evidence" value="ECO:0007669"/>
    <property type="project" value="InterPro"/>
</dbReference>
<keyword evidence="2 4" id="KW-0238">DNA-binding</keyword>
<accession>A0A284REZ3</accession>
<dbReference type="CDD" id="cd00577">
    <property type="entry name" value="PCNA"/>
    <property type="match status" value="1"/>
</dbReference>
<dbReference type="GO" id="GO:0006272">
    <property type="term" value="P:leading strand elongation"/>
    <property type="evidence" value="ECO:0007669"/>
    <property type="project" value="TreeGrafter"/>
</dbReference>
<evidence type="ECO:0000256" key="1">
    <source>
        <dbReference type="ARBA" id="ARBA00010462"/>
    </source>
</evidence>
<gene>
    <name evidence="8" type="ORF">ARMOST_10659</name>
</gene>
<keyword evidence="9" id="KW-1185">Reference proteome</keyword>
<feature type="compositionally biased region" description="Acidic residues" evidence="5">
    <location>
        <begin position="256"/>
        <end position="268"/>
    </location>
</feature>